<name>A0A0B2VR14_TOXCA</name>
<dbReference type="InterPro" id="IPR050283">
    <property type="entry name" value="E-box_TF_Regulators"/>
</dbReference>
<protein>
    <submittedName>
        <fullName evidence="3">Achaete-scute-like protein 5</fullName>
    </submittedName>
</protein>
<dbReference type="GO" id="GO:0000981">
    <property type="term" value="F:DNA-binding transcription factor activity, RNA polymerase II-specific"/>
    <property type="evidence" value="ECO:0007669"/>
    <property type="project" value="TreeGrafter"/>
</dbReference>
<evidence type="ECO:0000256" key="1">
    <source>
        <dbReference type="ARBA" id="ARBA00023125"/>
    </source>
</evidence>
<dbReference type="PANTHER" id="PTHR23349">
    <property type="entry name" value="BASIC HELIX-LOOP-HELIX TRANSCRIPTION FACTOR, TWIST"/>
    <property type="match status" value="1"/>
</dbReference>
<dbReference type="AlphaFoldDB" id="A0A0B2VR14"/>
<dbReference type="Gene3D" id="4.10.280.10">
    <property type="entry name" value="Helix-loop-helix DNA-binding domain"/>
    <property type="match status" value="1"/>
</dbReference>
<dbReference type="PROSITE" id="PS50888">
    <property type="entry name" value="BHLH"/>
    <property type="match status" value="1"/>
</dbReference>
<dbReference type="GO" id="GO:0000977">
    <property type="term" value="F:RNA polymerase II transcription regulatory region sequence-specific DNA binding"/>
    <property type="evidence" value="ECO:0007669"/>
    <property type="project" value="TreeGrafter"/>
</dbReference>
<dbReference type="OrthoDB" id="10048995at2759"/>
<reference evidence="3 4" key="1">
    <citation type="submission" date="2014-11" db="EMBL/GenBank/DDBJ databases">
        <title>Genetic blueprint of the zoonotic pathogen Toxocara canis.</title>
        <authorList>
            <person name="Zhu X.-Q."/>
            <person name="Korhonen P.K."/>
            <person name="Cai H."/>
            <person name="Young N.D."/>
            <person name="Nejsum P."/>
            <person name="von Samson-Himmelstjerna G."/>
            <person name="Boag P.R."/>
            <person name="Tan P."/>
            <person name="Li Q."/>
            <person name="Min J."/>
            <person name="Yang Y."/>
            <person name="Wang X."/>
            <person name="Fang X."/>
            <person name="Hall R.S."/>
            <person name="Hofmann A."/>
            <person name="Sternberg P.W."/>
            <person name="Jex A.R."/>
            <person name="Gasser R.B."/>
        </authorList>
    </citation>
    <scope>NUCLEOTIDE SEQUENCE [LARGE SCALE GENOMIC DNA]</scope>
    <source>
        <strain evidence="3">PN_DK_2014</strain>
    </source>
</reference>
<dbReference type="PANTHER" id="PTHR23349:SF108">
    <property type="entry name" value="BHLH DOMAIN-CONTAINING PROTEIN"/>
    <property type="match status" value="1"/>
</dbReference>
<dbReference type="CDD" id="cd11418">
    <property type="entry name" value="bHLH_TS_ASCL"/>
    <property type="match status" value="1"/>
</dbReference>
<evidence type="ECO:0000259" key="2">
    <source>
        <dbReference type="PROSITE" id="PS50888"/>
    </source>
</evidence>
<dbReference type="InterPro" id="IPR011598">
    <property type="entry name" value="bHLH_dom"/>
</dbReference>
<dbReference type="EMBL" id="JPKZ01001073">
    <property type="protein sequence ID" value="KHN84063.1"/>
    <property type="molecule type" value="Genomic_DNA"/>
</dbReference>
<accession>A0A0B2VR14</accession>
<keyword evidence="1" id="KW-0238">DNA-binding</keyword>
<dbReference type="InterPro" id="IPR036638">
    <property type="entry name" value="HLH_DNA-bd_sf"/>
</dbReference>
<dbReference type="STRING" id="6265.A0A0B2VR14"/>
<dbReference type="SMART" id="SM00353">
    <property type="entry name" value="HLH"/>
    <property type="match status" value="1"/>
</dbReference>
<keyword evidence="4" id="KW-1185">Reference proteome</keyword>
<evidence type="ECO:0000313" key="4">
    <source>
        <dbReference type="Proteomes" id="UP000031036"/>
    </source>
</evidence>
<sequence>MSTSPTKRIDSISDLQTSEIQHTTSLSVTTKQLEQIRRRNERERKRVHQVNLGYELLSRKVPFAKSKKLSKVETLRCAVQYIRYLQRLLETDTSTSSISFAPMPKNEFLKDLQRTHLSSSCTSFGLASANAIYPSSVDRTNFLSRF</sequence>
<evidence type="ECO:0000313" key="3">
    <source>
        <dbReference type="EMBL" id="KHN84063.1"/>
    </source>
</evidence>
<organism evidence="3 4">
    <name type="scientific">Toxocara canis</name>
    <name type="common">Canine roundworm</name>
    <dbReference type="NCBI Taxonomy" id="6265"/>
    <lineage>
        <taxon>Eukaryota</taxon>
        <taxon>Metazoa</taxon>
        <taxon>Ecdysozoa</taxon>
        <taxon>Nematoda</taxon>
        <taxon>Chromadorea</taxon>
        <taxon>Rhabditida</taxon>
        <taxon>Spirurina</taxon>
        <taxon>Ascaridomorpha</taxon>
        <taxon>Ascaridoidea</taxon>
        <taxon>Toxocaridae</taxon>
        <taxon>Toxocara</taxon>
    </lineage>
</organism>
<dbReference type="GO" id="GO:0032502">
    <property type="term" value="P:developmental process"/>
    <property type="evidence" value="ECO:0007669"/>
    <property type="project" value="TreeGrafter"/>
</dbReference>
<feature type="domain" description="BHLH" evidence="2">
    <location>
        <begin position="34"/>
        <end position="85"/>
    </location>
</feature>
<dbReference type="Proteomes" id="UP000031036">
    <property type="component" value="Unassembled WGS sequence"/>
</dbReference>
<dbReference type="Pfam" id="PF00010">
    <property type="entry name" value="HLH"/>
    <property type="match status" value="1"/>
</dbReference>
<gene>
    <name evidence="3" type="primary">ASCL5</name>
    <name evidence="3" type="ORF">Tcan_09240</name>
</gene>
<dbReference type="SUPFAM" id="SSF47459">
    <property type="entry name" value="HLH, helix-loop-helix DNA-binding domain"/>
    <property type="match status" value="1"/>
</dbReference>
<comment type="caution">
    <text evidence="3">The sequence shown here is derived from an EMBL/GenBank/DDBJ whole genome shotgun (WGS) entry which is preliminary data.</text>
</comment>
<proteinExistence type="predicted"/>
<dbReference type="GO" id="GO:0046983">
    <property type="term" value="F:protein dimerization activity"/>
    <property type="evidence" value="ECO:0007669"/>
    <property type="project" value="InterPro"/>
</dbReference>